<accession>A0A182WP77</accession>
<sequence length="128" mass="14646">DPESEFNQLFHIPPQRRCASAQENTCNFRSPLLSECNRCHGQHVPLRFPVKTDCCILSWSAANRCVIGVFCFPIGNPPDTRRRIRCTPAPNCGEGFCVNSSCVKCRISHPIFMTWFFTHCDYTNTWCV</sequence>
<evidence type="ECO:0000313" key="2">
    <source>
        <dbReference type="Proteomes" id="UP000075920"/>
    </source>
</evidence>
<dbReference type="AlphaFoldDB" id="A0A182WP77"/>
<keyword evidence="2" id="KW-1185">Reference proteome</keyword>
<protein>
    <submittedName>
        <fullName evidence="1">Uncharacterized protein</fullName>
    </submittedName>
</protein>
<dbReference type="Proteomes" id="UP000075920">
    <property type="component" value="Unassembled WGS sequence"/>
</dbReference>
<reference evidence="2" key="1">
    <citation type="submission" date="2013-03" db="EMBL/GenBank/DDBJ databases">
        <title>The Genome Sequence of Anopheles minimus MINIMUS1.</title>
        <authorList>
            <consortium name="The Broad Institute Genomics Platform"/>
            <person name="Neafsey D.E."/>
            <person name="Walton C."/>
            <person name="Walker B."/>
            <person name="Young S.K."/>
            <person name="Zeng Q."/>
            <person name="Gargeya S."/>
            <person name="Fitzgerald M."/>
            <person name="Haas B."/>
            <person name="Abouelleil A."/>
            <person name="Allen A.W."/>
            <person name="Alvarado L."/>
            <person name="Arachchi H.M."/>
            <person name="Berlin A.M."/>
            <person name="Chapman S.B."/>
            <person name="Gainer-Dewar J."/>
            <person name="Goldberg J."/>
            <person name="Griggs A."/>
            <person name="Gujja S."/>
            <person name="Hansen M."/>
            <person name="Howarth C."/>
            <person name="Imamovic A."/>
            <person name="Ireland A."/>
            <person name="Larimer J."/>
            <person name="McCowan C."/>
            <person name="Murphy C."/>
            <person name="Pearson M."/>
            <person name="Poon T.W."/>
            <person name="Priest M."/>
            <person name="Roberts A."/>
            <person name="Saif S."/>
            <person name="Shea T."/>
            <person name="Sisk P."/>
            <person name="Sykes S."/>
            <person name="Wortman J."/>
            <person name="Nusbaum C."/>
            <person name="Birren B."/>
        </authorList>
    </citation>
    <scope>NUCLEOTIDE SEQUENCE [LARGE SCALE GENOMIC DNA]</scope>
    <source>
        <strain evidence="2">MINIMUS1</strain>
    </source>
</reference>
<evidence type="ECO:0000313" key="1">
    <source>
        <dbReference type="EnsemblMetazoa" id="AMIN014486-PA"/>
    </source>
</evidence>
<proteinExistence type="predicted"/>
<reference evidence="1" key="2">
    <citation type="submission" date="2020-05" db="UniProtKB">
        <authorList>
            <consortium name="EnsemblMetazoa"/>
        </authorList>
    </citation>
    <scope>IDENTIFICATION</scope>
    <source>
        <strain evidence="1">MINIMUS1</strain>
    </source>
</reference>
<dbReference type="EnsemblMetazoa" id="AMIN014486-RA">
    <property type="protein sequence ID" value="AMIN014486-PA"/>
    <property type="gene ID" value="AMIN014486"/>
</dbReference>
<dbReference type="VEuPathDB" id="VectorBase:AMIN014486"/>
<name>A0A182WP77_9DIPT</name>
<organism evidence="1 2">
    <name type="scientific">Anopheles minimus</name>
    <dbReference type="NCBI Taxonomy" id="112268"/>
    <lineage>
        <taxon>Eukaryota</taxon>
        <taxon>Metazoa</taxon>
        <taxon>Ecdysozoa</taxon>
        <taxon>Arthropoda</taxon>
        <taxon>Hexapoda</taxon>
        <taxon>Insecta</taxon>
        <taxon>Pterygota</taxon>
        <taxon>Neoptera</taxon>
        <taxon>Endopterygota</taxon>
        <taxon>Diptera</taxon>
        <taxon>Nematocera</taxon>
        <taxon>Culicoidea</taxon>
        <taxon>Culicidae</taxon>
        <taxon>Anophelinae</taxon>
        <taxon>Anopheles</taxon>
    </lineage>
</organism>